<keyword evidence="1" id="KW-0472">Membrane</keyword>
<dbReference type="NCBIfam" id="TIGR03987">
    <property type="entry name" value="HsmA family protein"/>
    <property type="match status" value="1"/>
</dbReference>
<feature type="transmembrane region" description="Helical" evidence="1">
    <location>
        <begin position="109"/>
        <end position="128"/>
    </location>
</feature>
<sequence length="131" mass="14153">MLMPAIILITSALVFYTIGVWAEHLQKVLKWWHAGLFALGLICDASGTYLMSQIAASGEVQAVGVGAGLNTIMAVTGAAALLLMVLHLVWAIIVLLRNRDAEKKSFHKFSLIVWGIWLIPYFTGAIGANMG</sequence>
<dbReference type="RefSeq" id="WP_209997154.1">
    <property type="nucleotide sequence ID" value="NZ_BAAAJY010000019.1"/>
</dbReference>
<name>A0ABS4XCJ8_9MICC</name>
<proteinExistence type="predicted"/>
<protein>
    <submittedName>
        <fullName evidence="2">Repeat protein (TIGR03987 family)</fullName>
    </submittedName>
</protein>
<organism evidence="2 3">
    <name type="scientific">Paeniglutamicibacter kerguelensis</name>
    <dbReference type="NCBI Taxonomy" id="254788"/>
    <lineage>
        <taxon>Bacteria</taxon>
        <taxon>Bacillati</taxon>
        <taxon>Actinomycetota</taxon>
        <taxon>Actinomycetes</taxon>
        <taxon>Micrococcales</taxon>
        <taxon>Micrococcaceae</taxon>
        <taxon>Paeniglutamicibacter</taxon>
    </lineage>
</organism>
<feature type="transmembrane region" description="Helical" evidence="1">
    <location>
        <begin position="34"/>
        <end position="52"/>
    </location>
</feature>
<gene>
    <name evidence="2" type="ORF">JOF47_001714</name>
</gene>
<keyword evidence="3" id="KW-1185">Reference proteome</keyword>
<evidence type="ECO:0000256" key="1">
    <source>
        <dbReference type="SAM" id="Phobius"/>
    </source>
</evidence>
<keyword evidence="1" id="KW-1133">Transmembrane helix</keyword>
<dbReference type="Proteomes" id="UP001296993">
    <property type="component" value="Unassembled WGS sequence"/>
</dbReference>
<comment type="caution">
    <text evidence="2">The sequence shown here is derived from an EMBL/GenBank/DDBJ whole genome shotgun (WGS) entry which is preliminary data.</text>
</comment>
<dbReference type="InterPro" id="IPR023813">
    <property type="entry name" value="HsmA-like"/>
</dbReference>
<keyword evidence="1" id="KW-0812">Transmembrane</keyword>
<feature type="transmembrane region" description="Helical" evidence="1">
    <location>
        <begin position="6"/>
        <end position="22"/>
    </location>
</feature>
<reference evidence="2 3" key="1">
    <citation type="submission" date="2021-03" db="EMBL/GenBank/DDBJ databases">
        <title>Sequencing the genomes of 1000 actinobacteria strains.</title>
        <authorList>
            <person name="Klenk H.-P."/>
        </authorList>
    </citation>
    <scope>NUCLEOTIDE SEQUENCE [LARGE SCALE GENOMIC DNA]</scope>
    <source>
        <strain evidence="2 3">DSM 15797</strain>
    </source>
</reference>
<dbReference type="EMBL" id="JAGIOF010000001">
    <property type="protein sequence ID" value="MBP2386203.1"/>
    <property type="molecule type" value="Genomic_DNA"/>
</dbReference>
<evidence type="ECO:0000313" key="2">
    <source>
        <dbReference type="EMBL" id="MBP2386203.1"/>
    </source>
</evidence>
<feature type="transmembrane region" description="Helical" evidence="1">
    <location>
        <begin position="72"/>
        <end position="97"/>
    </location>
</feature>
<accession>A0ABS4XCJ8</accession>
<evidence type="ECO:0000313" key="3">
    <source>
        <dbReference type="Proteomes" id="UP001296993"/>
    </source>
</evidence>